<dbReference type="Gene3D" id="1.10.1660.10">
    <property type="match status" value="1"/>
</dbReference>
<dbReference type="PROSITE" id="PS50937">
    <property type="entry name" value="HTH_MERR_2"/>
    <property type="match status" value="1"/>
</dbReference>
<dbReference type="PANTHER" id="PTHR30204">
    <property type="entry name" value="REDOX-CYCLING DRUG-SENSING TRANSCRIPTIONAL ACTIVATOR SOXR"/>
    <property type="match status" value="1"/>
</dbReference>
<gene>
    <name evidence="3" type="ordered locus">Ent638_4260</name>
</gene>
<name>A0A9J9L0Z0_ENT38</name>
<keyword evidence="3" id="KW-0614">Plasmid</keyword>
<dbReference type="Pfam" id="PF13411">
    <property type="entry name" value="MerR_1"/>
    <property type="match status" value="1"/>
</dbReference>
<reference evidence="4" key="1">
    <citation type="journal article" date="2010" name="PLoS Genet.">
        <title>Genome sequence of the plant growth promoting endophytic bacterium Enterobacter sp. 638.</title>
        <authorList>
            <person name="Taghavi S."/>
            <person name="van der Lelie D."/>
            <person name="Hoffman A."/>
            <person name="Zhang Y.B."/>
            <person name="Walla M.D."/>
            <person name="Vangronsveld J."/>
            <person name="Newman L."/>
            <person name="Monchy S."/>
        </authorList>
    </citation>
    <scope>NUCLEOTIDE SEQUENCE [LARGE SCALE GENOMIC DNA]</scope>
    <source>
        <strain evidence="4">638</strain>
    </source>
</reference>
<keyword evidence="1" id="KW-0238">DNA-binding</keyword>
<evidence type="ECO:0000256" key="1">
    <source>
        <dbReference type="ARBA" id="ARBA00023125"/>
    </source>
</evidence>
<dbReference type="InterPro" id="IPR000551">
    <property type="entry name" value="MerR-type_HTH_dom"/>
</dbReference>
<proteinExistence type="predicted"/>
<dbReference type="PRINTS" id="PR00040">
    <property type="entry name" value="HTHMERR"/>
</dbReference>
<dbReference type="SUPFAM" id="SSF46955">
    <property type="entry name" value="Putative DNA-binding domain"/>
    <property type="match status" value="1"/>
</dbReference>
<accession>A0A9J9L0Z0</accession>
<evidence type="ECO:0000313" key="4">
    <source>
        <dbReference type="Proteomes" id="UP000000230"/>
    </source>
</evidence>
<dbReference type="GO" id="GO:0003700">
    <property type="term" value="F:DNA-binding transcription factor activity"/>
    <property type="evidence" value="ECO:0007669"/>
    <property type="project" value="InterPro"/>
</dbReference>
<dbReference type="AlphaFoldDB" id="A0A9J9L0Z0"/>
<dbReference type="EMBL" id="CP000654">
    <property type="protein sequence ID" value="ABP62865.1"/>
    <property type="molecule type" value="Genomic_DNA"/>
</dbReference>
<dbReference type="RefSeq" id="WP_011906535.1">
    <property type="nucleotide sequence ID" value="NC_009425.1"/>
</dbReference>
<dbReference type="OrthoDB" id="9802039at2"/>
<organism evidence="3 4">
    <name type="scientific">Enterobacter sp. (strain 638)</name>
    <dbReference type="NCBI Taxonomy" id="399742"/>
    <lineage>
        <taxon>Bacteria</taxon>
        <taxon>Pseudomonadati</taxon>
        <taxon>Pseudomonadota</taxon>
        <taxon>Gammaproteobacteria</taxon>
        <taxon>Enterobacterales</taxon>
        <taxon>Enterobacteriaceae</taxon>
        <taxon>Enterobacter</taxon>
    </lineage>
</organism>
<sequence>MKLLDIGEVAKVSGVSPSALRYYEETGLISPVARRGLRRQYSPDVLLRLNLIIMGKAANFSLDEIAGMFSRDGKPEISRALCSAKALELNEKINDLTALRDTLLHVASCPALSHMDCPTFRRLAGIAGKRHRGQKKRSKRA</sequence>
<dbReference type="KEGG" id="ent:Ent638_4260"/>
<geneLocation type="plasmid" evidence="3 4">
    <name>pENTE01</name>
</geneLocation>
<evidence type="ECO:0000313" key="3">
    <source>
        <dbReference type="EMBL" id="ABP62865.1"/>
    </source>
</evidence>
<feature type="domain" description="HTH merR-type" evidence="2">
    <location>
        <begin position="3"/>
        <end position="71"/>
    </location>
</feature>
<dbReference type="PROSITE" id="PS00552">
    <property type="entry name" value="HTH_MERR_1"/>
    <property type="match status" value="1"/>
</dbReference>
<dbReference type="GO" id="GO:0003677">
    <property type="term" value="F:DNA binding"/>
    <property type="evidence" value="ECO:0007669"/>
    <property type="project" value="UniProtKB-KW"/>
</dbReference>
<dbReference type="InterPro" id="IPR047057">
    <property type="entry name" value="MerR_fam"/>
</dbReference>
<dbReference type="PANTHER" id="PTHR30204:SF97">
    <property type="entry name" value="MERR FAMILY REGULATORY PROTEIN"/>
    <property type="match status" value="1"/>
</dbReference>
<dbReference type="InterPro" id="IPR009061">
    <property type="entry name" value="DNA-bd_dom_put_sf"/>
</dbReference>
<keyword evidence="4" id="KW-1185">Reference proteome</keyword>
<dbReference type="Proteomes" id="UP000000230">
    <property type="component" value="Plasmid pENTE01"/>
</dbReference>
<dbReference type="CDD" id="cd04781">
    <property type="entry name" value="HTH_MerR-like_sg6"/>
    <property type="match status" value="1"/>
</dbReference>
<dbReference type="SMART" id="SM00422">
    <property type="entry name" value="HTH_MERR"/>
    <property type="match status" value="1"/>
</dbReference>
<evidence type="ECO:0000259" key="2">
    <source>
        <dbReference type="PROSITE" id="PS50937"/>
    </source>
</evidence>
<protein>
    <submittedName>
        <fullName evidence="3">Transcriptional regulator, MerR family</fullName>
    </submittedName>
</protein>